<dbReference type="PATRIC" id="fig|817.53.peg.3132"/>
<protein>
    <recommendedName>
        <fullName evidence="4">Lipoprotein</fullName>
    </recommendedName>
</protein>
<organism evidence="3">
    <name type="scientific">Bacteroides fragilis</name>
    <dbReference type="NCBI Taxonomy" id="817"/>
    <lineage>
        <taxon>Bacteria</taxon>
        <taxon>Pseudomonadati</taxon>
        <taxon>Bacteroidota</taxon>
        <taxon>Bacteroidia</taxon>
        <taxon>Bacteroidales</taxon>
        <taxon>Bacteroidaceae</taxon>
        <taxon>Bacteroides</taxon>
    </lineage>
</organism>
<dbReference type="AlphaFoldDB" id="A0A0I9S8L3"/>
<keyword evidence="1" id="KW-0175">Coiled coil</keyword>
<evidence type="ECO:0000313" key="3">
    <source>
        <dbReference type="EMBL" id="KFX74051.1"/>
    </source>
</evidence>
<feature type="chain" id="PRO_5044366412" description="Lipoprotein" evidence="2">
    <location>
        <begin position="22"/>
        <end position="826"/>
    </location>
</feature>
<proteinExistence type="predicted"/>
<dbReference type="PROSITE" id="PS51257">
    <property type="entry name" value="PROKAR_LIPOPROTEIN"/>
    <property type="match status" value="1"/>
</dbReference>
<evidence type="ECO:0000256" key="1">
    <source>
        <dbReference type="SAM" id="Coils"/>
    </source>
</evidence>
<evidence type="ECO:0008006" key="4">
    <source>
        <dbReference type="Google" id="ProtNLM"/>
    </source>
</evidence>
<evidence type="ECO:0000256" key="2">
    <source>
        <dbReference type="SAM" id="SignalP"/>
    </source>
</evidence>
<keyword evidence="2" id="KW-0732">Signal</keyword>
<dbReference type="RefSeq" id="WP_044300974.1">
    <property type="nucleotide sequence ID" value="NZ_CAEUHN010000001.1"/>
</dbReference>
<reference evidence="3" key="2">
    <citation type="submission" date="2014-07" db="EMBL/GenBank/DDBJ databases">
        <title>Genetics and epidemiology of antimicrobial resistance in B. fragilis group.</title>
        <authorList>
            <person name="Sydenham T.V."/>
            <person name="Hasman H."/>
            <person name="Kemp M."/>
            <person name="Justesen U.S."/>
        </authorList>
    </citation>
    <scope>NUCLEOTIDE SEQUENCE [LARGE SCALE GENOMIC DNA]</scope>
    <source>
        <strain evidence="3">DCMOUH0018B</strain>
    </source>
</reference>
<name>A0A0I9S8L3_BACFG</name>
<accession>A0A0I9S8L3</accession>
<sequence length="826" mass="92643">MRKWTYLVAALLVGGATTTFTGCIDNDEPAGIEQLRGAKAEFIKAKAAYESALTEIQLVKVEREKVKLEKDQVDLELKKCSLEAEQAKTAEQKAYWEAEAQKRTEEFKARMFELQTLTAQAEYNNKKALMEIEVALLTMKDDVYTKEIRKYRNLLVGFTYKSESTTNGETTTTTNSSYGALADLANAKSELMKAEVAEINYLSQNKYYLEELQLDKTHTTKTLEIQQNLLEEYKALDATGTDSKALAEKLKGYKEDLQALDAKEDEAYTKIEEMRKPIFPINQQIIEEKIKLDAQSSAYTLAKADVDPALVSGLYSALSSEEGENALVEDLDKIFVEDAWDAELLKYQYTMKKDVVVKDLSLNEKATKIGAIANAIKAYYQGENSEAFDASGKLLDAYKAKFENELKRLEIDKKPAYAQFKADSITWIDAYVAYVGALKAYNNYKGANTYQAIKKEITTYNSLKAEDKKLETANTLRTSILGYLEKRKAVDGLNVEFATNYKDALTDANLATFNEAIATAVSDDISSLIGNEILATSFNAKAEGSTLSAFLEANQALFGGSTLNLEKSIEPKEVSANKYDMPKNVSQLIEDPDENSGSFIKYSNLAQESNYLTNLDKWQALYAKIKAEADPVLAEVEAINENIEKLEAQVKDENAALWQAELACYLIKGNKSERQNNIFSEGNPYKDYYTSNEQKPLLGNVVTEYSKIKAEIALVERAMEDGYFYYTYYDADSHTYKVSENSKTLKSLLEYQEGIITKAKSAVETIDNKIALFEKFGYTNNEGNEQYLDLLKQDIEKAQRTVDEKQAAVDGLNATLKKLLDAYAAE</sequence>
<dbReference type="EMBL" id="JMZZ02000155">
    <property type="protein sequence ID" value="KFX74051.1"/>
    <property type="molecule type" value="Genomic_DNA"/>
</dbReference>
<gene>
    <name evidence="3" type="ORF">EE52_0215200</name>
</gene>
<feature type="signal peptide" evidence="2">
    <location>
        <begin position="1"/>
        <end position="21"/>
    </location>
</feature>
<feature type="coiled-coil region" evidence="1">
    <location>
        <begin position="788"/>
        <end position="822"/>
    </location>
</feature>
<feature type="coiled-coil region" evidence="1">
    <location>
        <begin position="629"/>
        <end position="663"/>
    </location>
</feature>
<comment type="caution">
    <text evidence="3">The sequence shown here is derived from an EMBL/GenBank/DDBJ whole genome shotgun (WGS) entry which is preliminary data.</text>
</comment>
<reference evidence="3" key="1">
    <citation type="book" date="2014" name="THE 24TH EUROPEAN CONGRESS OF CLINICAL MICROBIOLOGY AND INFECTIOUS DISEASES" publisher="ECCMID 2014" city="Barcelona, Spain">
        <title>Identification of resistance genes in three multidrug-resistant Bacteroides fragilis isolates by whole genome sequencing.</title>
        <editorList>
            <person name="Unknown"/>
            <person name="A."/>
        </editorList>
        <authorList>
            <person name="Sydenham T.V."/>
            <person name="Hasman H."/>
            <person name="Wang M."/>
            <person name="Soki J."/>
            <person name="Nagy E."/>
            <person name="Justesen U.S."/>
        </authorList>
    </citation>
    <scope>NUCLEOTIDE SEQUENCE</scope>
    <source>
        <strain evidence="3">DCMOUH0018B</strain>
    </source>
</reference>